<accession>A0A3M9MCD1</accession>
<dbReference type="EMBL" id="RJJQ01000005">
    <property type="protein sequence ID" value="RNI23184.1"/>
    <property type="molecule type" value="Genomic_DNA"/>
</dbReference>
<protein>
    <recommendedName>
        <fullName evidence="1">Aminoglycoside phosphotransferase domain-containing protein</fullName>
    </recommendedName>
</protein>
<comment type="caution">
    <text evidence="2">The sequence shown here is derived from an EMBL/GenBank/DDBJ whole genome shotgun (WGS) entry which is preliminary data.</text>
</comment>
<gene>
    <name evidence="2" type="ORF">EFY87_07035</name>
</gene>
<dbReference type="AlphaFoldDB" id="A0A3M9MCD1"/>
<evidence type="ECO:0000313" key="2">
    <source>
        <dbReference type="EMBL" id="RNI23184.1"/>
    </source>
</evidence>
<dbReference type="SUPFAM" id="SSF56112">
    <property type="entry name" value="Protein kinase-like (PK-like)"/>
    <property type="match status" value="1"/>
</dbReference>
<organism evidence="2 3">
    <name type="scientific">Flexivirga caeni</name>
    <dbReference type="NCBI Taxonomy" id="2294115"/>
    <lineage>
        <taxon>Bacteria</taxon>
        <taxon>Bacillati</taxon>
        <taxon>Actinomycetota</taxon>
        <taxon>Actinomycetes</taxon>
        <taxon>Micrococcales</taxon>
        <taxon>Dermacoccaceae</taxon>
        <taxon>Flexivirga</taxon>
    </lineage>
</organism>
<dbReference type="InterPro" id="IPR011009">
    <property type="entry name" value="Kinase-like_dom_sf"/>
</dbReference>
<dbReference type="InterPro" id="IPR002575">
    <property type="entry name" value="Aminoglycoside_PTrfase"/>
</dbReference>
<dbReference type="Pfam" id="PF01636">
    <property type="entry name" value="APH"/>
    <property type="match status" value="1"/>
</dbReference>
<name>A0A3M9MCD1_9MICO</name>
<feature type="domain" description="Aminoglycoside phosphotransferase" evidence="1">
    <location>
        <begin position="39"/>
        <end position="268"/>
    </location>
</feature>
<evidence type="ECO:0000259" key="1">
    <source>
        <dbReference type="Pfam" id="PF01636"/>
    </source>
</evidence>
<keyword evidence="3" id="KW-1185">Reference proteome</keyword>
<proteinExistence type="predicted"/>
<evidence type="ECO:0000313" key="3">
    <source>
        <dbReference type="Proteomes" id="UP000271678"/>
    </source>
</evidence>
<reference evidence="2 3" key="1">
    <citation type="submission" date="2018-11" db="EMBL/GenBank/DDBJ databases">
        <title>Draft genome of Simplicispira Flexivirga sp. BO-16.</title>
        <authorList>
            <person name="Im W.T."/>
        </authorList>
    </citation>
    <scope>NUCLEOTIDE SEQUENCE [LARGE SCALE GENOMIC DNA]</scope>
    <source>
        <strain evidence="2 3">BO-16</strain>
    </source>
</reference>
<dbReference type="Proteomes" id="UP000271678">
    <property type="component" value="Unassembled WGS sequence"/>
</dbReference>
<sequence>MGPACSRKDGMGSEMLGDVLRAFGIPGEVVATDEVGRAWSNRVSSVRTTGAHVAVKELLNPWGDPHWRLWLDEAISFERKAIAAGVRAPALLVTPSGEAVVRVAGRHFRAHEWIADAEPCPGGPVAMPIARAVARDLATMHALRVEPTRTDIFPAPSTATCSGWPQLVAELRRRRSPLAATAESVWGAVDFVRVSCDSRPARSQRTVMSHGDVDQKNLLLSGGGPWLVDWDVAAPWASAEEALRTAMSLADWTDPAVAGDFLSAYAAAGGDEAPPDGGLLAVDLRISIDWLDRCLRIASGLLPADPQRIAEAREQAASGLRTLTARTAIAADLPRWLSSID</sequence>